<name>A0A8A4TFM9_SULCO</name>
<evidence type="ECO:0000259" key="3">
    <source>
        <dbReference type="Pfam" id="PF04717"/>
    </source>
</evidence>
<evidence type="ECO:0000259" key="4">
    <source>
        <dbReference type="Pfam" id="PF22178"/>
    </source>
</evidence>
<organism evidence="5 6">
    <name type="scientific">Sulfidibacter corallicola</name>
    <dbReference type="NCBI Taxonomy" id="2818388"/>
    <lineage>
        <taxon>Bacteria</taxon>
        <taxon>Pseudomonadati</taxon>
        <taxon>Acidobacteriota</taxon>
        <taxon>Holophagae</taxon>
        <taxon>Acanthopleuribacterales</taxon>
        <taxon>Acanthopleuribacteraceae</taxon>
        <taxon>Sulfidibacter</taxon>
    </lineage>
</organism>
<feature type="domain" description="Gp5/Type VI secretion system Vgr protein OB-fold" evidence="3">
    <location>
        <begin position="400"/>
        <end position="466"/>
    </location>
</feature>
<evidence type="ECO:0000313" key="6">
    <source>
        <dbReference type="Proteomes" id="UP000663929"/>
    </source>
</evidence>
<dbReference type="InterPro" id="IPR006533">
    <property type="entry name" value="T6SS_Vgr_RhsGE"/>
</dbReference>
<dbReference type="InterPro" id="IPR037026">
    <property type="entry name" value="Vgr_OB-fold_dom_sf"/>
</dbReference>
<gene>
    <name evidence="5" type="primary">tssI</name>
    <name evidence="5" type="ORF">J3U87_22500</name>
</gene>
<dbReference type="SUPFAM" id="SSF69255">
    <property type="entry name" value="gp5 N-terminal domain-like"/>
    <property type="match status" value="1"/>
</dbReference>
<reference evidence="5" key="1">
    <citation type="submission" date="2021-03" db="EMBL/GenBank/DDBJ databases">
        <title>Acanthopleuribacteraceae sp. M133.</title>
        <authorList>
            <person name="Wang G."/>
        </authorList>
    </citation>
    <scope>NUCLEOTIDE SEQUENCE</scope>
    <source>
        <strain evidence="5">M133</strain>
    </source>
</reference>
<feature type="domain" description="Gp5/Type VI secretion system Vgr C-terminal trimerisation" evidence="4">
    <location>
        <begin position="629"/>
        <end position="705"/>
    </location>
</feature>
<dbReference type="NCBIfam" id="TIGR01646">
    <property type="entry name" value="vgr_GE"/>
    <property type="match status" value="1"/>
</dbReference>
<dbReference type="AlphaFoldDB" id="A0A8A4TFM9"/>
<dbReference type="InterPro" id="IPR006531">
    <property type="entry name" value="Gp5/Vgr_OB"/>
</dbReference>
<dbReference type="Pfam" id="PF22178">
    <property type="entry name" value="Gp5_trimer_C"/>
    <property type="match status" value="2"/>
</dbReference>
<keyword evidence="6" id="KW-1185">Reference proteome</keyword>
<dbReference type="EMBL" id="CP071793">
    <property type="protein sequence ID" value="QTD48360.1"/>
    <property type="molecule type" value="Genomic_DNA"/>
</dbReference>
<protein>
    <submittedName>
        <fullName evidence="5">Type VI secretion system tip protein VgrG</fullName>
    </submittedName>
</protein>
<dbReference type="NCBIfam" id="TIGR03361">
    <property type="entry name" value="VI_Rhs_Vgr"/>
    <property type="match status" value="1"/>
</dbReference>
<dbReference type="SUPFAM" id="SSF69349">
    <property type="entry name" value="Phage fibre proteins"/>
    <property type="match status" value="2"/>
</dbReference>
<dbReference type="Proteomes" id="UP000663929">
    <property type="component" value="Chromosome"/>
</dbReference>
<feature type="region of interest" description="Disordered" evidence="2">
    <location>
        <begin position="1"/>
        <end position="23"/>
    </location>
</feature>
<evidence type="ECO:0000313" key="5">
    <source>
        <dbReference type="EMBL" id="QTD48360.1"/>
    </source>
</evidence>
<feature type="domain" description="Gp5/Type VI secretion system Vgr C-terminal trimerisation" evidence="4">
    <location>
        <begin position="492"/>
        <end position="579"/>
    </location>
</feature>
<evidence type="ECO:0000256" key="1">
    <source>
        <dbReference type="ARBA" id="ARBA00005558"/>
    </source>
</evidence>
<dbReference type="Gene3D" id="3.55.50.10">
    <property type="entry name" value="Baseplate protein-like domains"/>
    <property type="match status" value="1"/>
</dbReference>
<dbReference type="Pfam" id="PF04717">
    <property type="entry name" value="Phage_base_V"/>
    <property type="match status" value="1"/>
</dbReference>
<proteinExistence type="inferred from homology"/>
<evidence type="ECO:0000256" key="2">
    <source>
        <dbReference type="SAM" id="MobiDB-lite"/>
    </source>
</evidence>
<dbReference type="SUPFAM" id="SSF69279">
    <property type="entry name" value="Phage tail proteins"/>
    <property type="match status" value="2"/>
</dbReference>
<dbReference type="Gene3D" id="2.40.50.230">
    <property type="entry name" value="Gp5 N-terminal domain"/>
    <property type="match status" value="1"/>
</dbReference>
<dbReference type="InterPro" id="IPR017847">
    <property type="entry name" value="T6SS_RhsGE_Vgr_subset"/>
</dbReference>
<comment type="similarity">
    <text evidence="1">Belongs to the VgrG protein family.</text>
</comment>
<accession>A0A8A4TFM9</accession>
<dbReference type="RefSeq" id="WP_237378014.1">
    <property type="nucleotide sequence ID" value="NZ_CP071793.1"/>
</dbReference>
<dbReference type="InterPro" id="IPR054030">
    <property type="entry name" value="Gp5_Vgr_C"/>
</dbReference>
<dbReference type="KEGG" id="scor:J3U87_22500"/>
<dbReference type="Gene3D" id="2.30.110.50">
    <property type="match status" value="1"/>
</dbReference>
<sequence>MLEERHLEGISQPGPAAPHHRHNADDIFWSGPGADIQVVKFELDERFMEPSTLVVTFKSPNGLDPAKFINRDAGIVLKAGPRQTQDRPLNGIVAQFRHLRTAFLLIPETQGHDREYYYQVVIRPRIFLLSKAHRSKVFQKKSVMDIVSEVMGGMGVSHTWKTRGSFAEREYTLQYNESDLNFIHRLLEAEGAYYFYDHFERQIVFADHIGAHPACKPDEVAVYDEERQLKEKDREALFAVQYGLNLGTGAVACHDYNYTTSGTQLMAGSSVQGAGAPGGTELYCHNSLYEDGGRGAQMAAVLSQGLASQMVDLAGESNCRSFGCGYRFKLKGHYLPEVNKSWLLSDIHIQAEQGHFHCKWKAVSTDIPYRQVPQTPVPKVYGLQTAKVTGPGGAEVYLDQMGRCKLQFHWDREGPWSDHSSMWVRVSNNYAGRDFGIQFIPRVGQEVLVEFLQGNPDHPIVVGRAYNDMNPAPLGPAEKYQNIIKTIKDHHIMFDDTDGKELFDVRSEKDMNILVVNDQTRNIGHDQSTSVGHCQSISVGCNQTMSVGNNRQVSIGNDQTSNINRNQTHGVGNDQSTSVANNRSVSVGNNHMEAVAANQTVVVNNIQSIAVANNQATVVGNDQITRVAKDTHRVTGNNAVNLVGNNQMSTIAANETSVVGANVAESVGANKSTIIGSNNSKSVGDNLVEQVGGARSQTIGKASVETVLGAKSTTVGGVYGIQVGGAMNTAVGLMYAEETGLMRKIKAGMQISISCGASKITLNRAGKVSIKGTEVSIEASANLNLKAGGSVKITGGPDVTVSGGVIKLN</sequence>
<dbReference type="Gene3D" id="4.10.220.110">
    <property type="match status" value="1"/>
</dbReference>
<dbReference type="Pfam" id="PF05954">
    <property type="entry name" value="Phage_GPD"/>
    <property type="match status" value="1"/>
</dbReference>